<dbReference type="Proteomes" id="UP001321460">
    <property type="component" value="Chromosome"/>
</dbReference>
<evidence type="ECO:0000256" key="3">
    <source>
        <dbReference type="ARBA" id="ARBA00022795"/>
    </source>
</evidence>
<keyword evidence="5" id="KW-0969">Cilium</keyword>
<dbReference type="EMBL" id="CP097901">
    <property type="protein sequence ID" value="WKC72586.1"/>
    <property type="molecule type" value="Genomic_DNA"/>
</dbReference>
<sequence>MVQNTNMRFEMTAAERTRLEMDVRVINKQLEAGARSAKRELGKDDFLHLLIAQLTHQDPTAPMQDTQFIAQMAQFSSLEQMANMSAQVEKLGTLFGNTEALQAVGKMVEVTEADNTVRGLISAVTRADKPQVQVGSHWYEWEHVKVIADPSAS</sequence>
<keyword evidence="6" id="KW-1185">Reference proteome</keyword>
<comment type="similarity">
    <text evidence="1">Belongs to the FlgD family.</text>
</comment>
<gene>
    <name evidence="5" type="primary">flgD</name>
    <name evidence="5" type="ORF">TPLL2_0728</name>
</gene>
<evidence type="ECO:0000313" key="6">
    <source>
        <dbReference type="Proteomes" id="UP001321460"/>
    </source>
</evidence>
<dbReference type="RefSeq" id="WP_013945329.1">
    <property type="nucleotide sequence ID" value="NZ_CP097901.1"/>
</dbReference>
<accession>A0ABY9E5Z5</accession>
<comment type="function">
    <text evidence="4">Required for flagellar hook formation. May act as a scaffolding protein.</text>
</comment>
<evidence type="ECO:0000256" key="4">
    <source>
        <dbReference type="ARBA" id="ARBA00024746"/>
    </source>
</evidence>
<dbReference type="Pfam" id="PF03963">
    <property type="entry name" value="FlgD"/>
    <property type="match status" value="1"/>
</dbReference>
<dbReference type="NCBIfam" id="NF007197">
    <property type="entry name" value="PRK09618.1"/>
    <property type="match status" value="1"/>
</dbReference>
<reference evidence="5 6" key="1">
    <citation type="submission" date="2022-05" db="EMBL/GenBank/DDBJ databases">
        <title>Treponema leporis L2 test.</title>
        <authorList>
            <person name="Cejkova D."/>
        </authorList>
    </citation>
    <scope>NUCLEOTIDE SEQUENCE [LARGE SCALE GENOMIC DNA]</scope>
    <source>
        <strain evidence="5 6">L2</strain>
    </source>
</reference>
<keyword evidence="5" id="KW-0966">Cell projection</keyword>
<protein>
    <recommendedName>
        <fullName evidence="2">Basal-body rod modification protein FlgD</fullName>
    </recommendedName>
</protein>
<dbReference type="InterPro" id="IPR005648">
    <property type="entry name" value="FlgD"/>
</dbReference>
<proteinExistence type="inferred from homology"/>
<evidence type="ECO:0000313" key="5">
    <source>
        <dbReference type="EMBL" id="WKC72586.1"/>
    </source>
</evidence>
<name>A0ABY9E5Z5_9SPIR</name>
<keyword evidence="5" id="KW-0282">Flagellum</keyword>
<keyword evidence="3" id="KW-1005">Bacterial flagellum biogenesis</keyword>
<evidence type="ECO:0000256" key="2">
    <source>
        <dbReference type="ARBA" id="ARBA00016013"/>
    </source>
</evidence>
<organism evidence="5 6">
    <name type="scientific">Treponema paraluiscuniculi</name>
    <dbReference type="NCBI Taxonomy" id="53435"/>
    <lineage>
        <taxon>Bacteria</taxon>
        <taxon>Pseudomonadati</taxon>
        <taxon>Spirochaetota</taxon>
        <taxon>Spirochaetia</taxon>
        <taxon>Spirochaetales</taxon>
        <taxon>Treponemataceae</taxon>
        <taxon>Treponema</taxon>
    </lineage>
</organism>
<evidence type="ECO:0000256" key="1">
    <source>
        <dbReference type="ARBA" id="ARBA00010577"/>
    </source>
</evidence>